<dbReference type="SUPFAM" id="SSF56112">
    <property type="entry name" value="Protein kinase-like (PK-like)"/>
    <property type="match status" value="1"/>
</dbReference>
<sequence length="669" mass="77775">MEEGEESKSMLLDLLLDKRHVLNIDGLLDAVVALLNDCNYPVVKRIPNIDIFISKYEQLIRKLSKYRIKEADFQLIKVIGKGAFGEVQLVRHRQTSQVYAMKLLDKSEMIRRSDSAFFWDERNIMAHANSEWIVQLHYAFQDTRFLYMVMEFMPGGDLVNLMMNYELPEKTAQFYVAELVLALDAIHSFGYVHRDVKPDNMLISKSGHIKLADFGTCVKMNADGLVKCSTAVGTPDYISPEVLRSQGNEGTYGREVDWWSVGVFLYEMLFGDPPFYADSLLTTYSRIMSHERQLRFPDDVVISDNSKDLIRKFLTDSSVRLGRDGADAVKAHPFFHNPDWTFNTIRDAVPPIVPELRGDDDTTTLTMWTSTQVCQKTSKFRSPSKATNFHLSVSPGPLAVQTPTPQLVQLSAIDNTALLNELQEKIRAEQQLANTYKVELQAKHQELADKDFRLQRADLSDKMLEEARRELEEERLAQLKQTIQRHDKEVSDAVRLNKLHEQIEMQQSTNRKQIEDVEKELDQERLSRRIIEENCIALQKEKAVLDVELRQAIQRNGKENNNSNRVNELKEQIETEQHLANVFKLELQAKHEEMMEKDRRLQRASIFEKQMDELRQELEQERMSRKLLEDNFLDLQKEKAILDIELRQILTEQKKREKRSMLLLNENLN</sequence>
<evidence type="ECO:0000256" key="11">
    <source>
        <dbReference type="ARBA" id="ARBA00022741"/>
    </source>
</evidence>
<keyword evidence="7" id="KW-0723">Serine/threonine-protein kinase</keyword>
<keyword evidence="14" id="KW-0862">Zinc</keyword>
<dbReference type="GO" id="GO:0005856">
    <property type="term" value="C:cytoskeleton"/>
    <property type="evidence" value="ECO:0007669"/>
    <property type="project" value="UniProtKB-SubCell"/>
</dbReference>
<keyword evidence="18 26" id="KW-0175">Coiled coil</keyword>
<evidence type="ECO:0000313" key="29">
    <source>
        <dbReference type="WBParaSite" id="jg13083.1"/>
    </source>
</evidence>
<evidence type="ECO:0000256" key="17">
    <source>
        <dbReference type="ARBA" id="ARBA00022943"/>
    </source>
</evidence>
<keyword evidence="12" id="KW-0863">Zinc-finger</keyword>
<evidence type="ECO:0000256" key="9">
    <source>
        <dbReference type="ARBA" id="ARBA00022679"/>
    </source>
</evidence>
<evidence type="ECO:0000256" key="13">
    <source>
        <dbReference type="ARBA" id="ARBA00022777"/>
    </source>
</evidence>
<evidence type="ECO:0000256" key="2">
    <source>
        <dbReference type="ARBA" id="ARBA00004245"/>
    </source>
</evidence>
<evidence type="ECO:0000256" key="3">
    <source>
        <dbReference type="ARBA" id="ARBA00004626"/>
    </source>
</evidence>
<accession>A0A915CWG6</accession>
<dbReference type="PANTHER" id="PTHR22988:SF73">
    <property type="entry name" value="RHO-ASSOCIATED PROTEIN KINASE"/>
    <property type="match status" value="1"/>
</dbReference>
<dbReference type="AlphaFoldDB" id="A0A915CWG6"/>
<dbReference type="PROSITE" id="PS00108">
    <property type="entry name" value="PROTEIN_KINASE_ST"/>
    <property type="match status" value="1"/>
</dbReference>
<evidence type="ECO:0000256" key="12">
    <source>
        <dbReference type="ARBA" id="ARBA00022771"/>
    </source>
</evidence>
<keyword evidence="15 25" id="KW-0067">ATP-binding</keyword>
<evidence type="ECO:0000259" key="27">
    <source>
        <dbReference type="PROSITE" id="PS50011"/>
    </source>
</evidence>
<comment type="function">
    <text evidence="20">Negatively regulates mel-11 to relieve the inhibition of mlc-4, allowing contraction of the circumferentially oriented microfilaments in epidermal cells and thereby regulating myosin II contractility during spermathecal contraction, cleavage furrow contraction in early embryos, and embryonic elongation and morphogenesis. Required for P-cell migration. May also play a role in oocyte cellularization.</text>
</comment>
<organism evidence="28 29">
    <name type="scientific">Ditylenchus dipsaci</name>
    <dbReference type="NCBI Taxonomy" id="166011"/>
    <lineage>
        <taxon>Eukaryota</taxon>
        <taxon>Metazoa</taxon>
        <taxon>Ecdysozoa</taxon>
        <taxon>Nematoda</taxon>
        <taxon>Chromadorea</taxon>
        <taxon>Rhabditida</taxon>
        <taxon>Tylenchina</taxon>
        <taxon>Tylenchomorpha</taxon>
        <taxon>Sphaerularioidea</taxon>
        <taxon>Anguinidae</taxon>
        <taxon>Anguininae</taxon>
        <taxon>Ditylenchus</taxon>
    </lineage>
</organism>
<dbReference type="GO" id="GO:0007266">
    <property type="term" value="P:Rho protein signal transduction"/>
    <property type="evidence" value="ECO:0007669"/>
    <property type="project" value="TreeGrafter"/>
</dbReference>
<evidence type="ECO:0000256" key="21">
    <source>
        <dbReference type="ARBA" id="ARBA00065158"/>
    </source>
</evidence>
<dbReference type="PANTHER" id="PTHR22988">
    <property type="entry name" value="MYOTONIC DYSTROPHY S/T KINASE-RELATED"/>
    <property type="match status" value="1"/>
</dbReference>
<evidence type="ECO:0000256" key="23">
    <source>
        <dbReference type="ARBA" id="ARBA00079005"/>
    </source>
</evidence>
<dbReference type="PROSITE" id="PS00107">
    <property type="entry name" value="PROTEIN_KINASE_ATP"/>
    <property type="match status" value="1"/>
</dbReference>
<dbReference type="InterPro" id="IPR017441">
    <property type="entry name" value="Protein_kinase_ATP_BS"/>
</dbReference>
<dbReference type="Proteomes" id="UP000887574">
    <property type="component" value="Unplaced"/>
</dbReference>
<dbReference type="FunFam" id="3.30.200.20:FF:000072">
    <property type="entry name" value="Rho-associated protein kinase 2"/>
    <property type="match status" value="1"/>
</dbReference>
<dbReference type="SMART" id="SM00220">
    <property type="entry name" value="S_TKc"/>
    <property type="match status" value="1"/>
</dbReference>
<reference evidence="29" key="1">
    <citation type="submission" date="2022-11" db="UniProtKB">
        <authorList>
            <consortium name="WormBaseParasite"/>
        </authorList>
    </citation>
    <scope>IDENTIFICATION</scope>
</reference>
<dbReference type="Gene3D" id="1.10.510.10">
    <property type="entry name" value="Transferase(Phosphotransferase) domain 1"/>
    <property type="match status" value="1"/>
</dbReference>
<dbReference type="GO" id="GO:0005524">
    <property type="term" value="F:ATP binding"/>
    <property type="evidence" value="ECO:0007669"/>
    <property type="project" value="UniProtKB-UniRule"/>
</dbReference>
<evidence type="ECO:0000256" key="16">
    <source>
        <dbReference type="ARBA" id="ARBA00022842"/>
    </source>
</evidence>
<evidence type="ECO:0000256" key="10">
    <source>
        <dbReference type="ARBA" id="ARBA00022723"/>
    </source>
</evidence>
<comment type="subunit">
    <text evidence="21">Interacts with rho-1.</text>
</comment>
<keyword evidence="17" id="KW-0896">Oogenesis</keyword>
<dbReference type="GO" id="GO:1901888">
    <property type="term" value="P:regulation of cell junction assembly"/>
    <property type="evidence" value="ECO:0007669"/>
    <property type="project" value="TreeGrafter"/>
</dbReference>
<evidence type="ECO:0000256" key="14">
    <source>
        <dbReference type="ARBA" id="ARBA00022833"/>
    </source>
</evidence>
<keyword evidence="11 25" id="KW-0547">Nucleotide-binding</keyword>
<dbReference type="EC" id="2.7.11.1" evidence="5"/>
<dbReference type="GO" id="GO:0005737">
    <property type="term" value="C:cytoplasm"/>
    <property type="evidence" value="ECO:0007669"/>
    <property type="project" value="TreeGrafter"/>
</dbReference>
<keyword evidence="17" id="KW-0221">Differentiation</keyword>
<evidence type="ECO:0000256" key="20">
    <source>
        <dbReference type="ARBA" id="ARBA00053856"/>
    </source>
</evidence>
<keyword evidence="28" id="KW-1185">Reference proteome</keyword>
<evidence type="ECO:0000256" key="7">
    <source>
        <dbReference type="ARBA" id="ARBA00022527"/>
    </source>
</evidence>
<comment type="cofactor">
    <cofactor evidence="1">
        <name>Mg(2+)</name>
        <dbReference type="ChEBI" id="CHEBI:18420"/>
    </cofactor>
</comment>
<keyword evidence="16" id="KW-0460">Magnesium</keyword>
<keyword evidence="19" id="KW-0206">Cytoskeleton</keyword>
<dbReference type="WBParaSite" id="jg13083.1">
    <property type="protein sequence ID" value="jg13083.1"/>
    <property type="gene ID" value="jg13083"/>
</dbReference>
<evidence type="ECO:0000313" key="28">
    <source>
        <dbReference type="Proteomes" id="UP000887574"/>
    </source>
</evidence>
<keyword evidence="6" id="KW-0963">Cytoplasm</keyword>
<keyword evidence="10" id="KW-0479">Metal-binding</keyword>
<dbReference type="InterPro" id="IPR000719">
    <property type="entry name" value="Prot_kinase_dom"/>
</dbReference>
<evidence type="ECO:0000256" key="25">
    <source>
        <dbReference type="PROSITE-ProRule" id="PRU10141"/>
    </source>
</evidence>
<evidence type="ECO:0000256" key="1">
    <source>
        <dbReference type="ARBA" id="ARBA00001946"/>
    </source>
</evidence>
<evidence type="ECO:0000256" key="24">
    <source>
        <dbReference type="ARBA" id="ARBA00082807"/>
    </source>
</evidence>
<evidence type="ECO:0000256" key="22">
    <source>
        <dbReference type="ARBA" id="ARBA00068946"/>
    </source>
</evidence>
<feature type="coiled-coil region" evidence="26">
    <location>
        <begin position="419"/>
        <end position="534"/>
    </location>
</feature>
<proteinExistence type="inferred from homology"/>
<evidence type="ECO:0000256" key="15">
    <source>
        <dbReference type="ARBA" id="ARBA00022840"/>
    </source>
</evidence>
<keyword evidence="8" id="KW-0597">Phosphoprotein</keyword>
<feature type="domain" description="Protein kinase" evidence="27">
    <location>
        <begin position="73"/>
        <end position="335"/>
    </location>
</feature>
<dbReference type="GO" id="GO:0048477">
    <property type="term" value="P:oogenesis"/>
    <property type="evidence" value="ECO:0007669"/>
    <property type="project" value="UniProtKB-KW"/>
</dbReference>
<dbReference type="GO" id="GO:0072518">
    <property type="term" value="F:Rho-dependent protein serine/threonine kinase activity"/>
    <property type="evidence" value="ECO:0007669"/>
    <property type="project" value="TreeGrafter"/>
</dbReference>
<dbReference type="InterPro" id="IPR008271">
    <property type="entry name" value="Ser/Thr_kinase_AS"/>
</dbReference>
<dbReference type="FunFam" id="1.10.510.10:FF:000047">
    <property type="entry name" value="Rho-associated protein kinase 1"/>
    <property type="match status" value="1"/>
</dbReference>
<dbReference type="GO" id="GO:0032154">
    <property type="term" value="C:cleavage furrow"/>
    <property type="evidence" value="ECO:0007669"/>
    <property type="project" value="UniProtKB-SubCell"/>
</dbReference>
<keyword evidence="13" id="KW-0418">Kinase</keyword>
<dbReference type="GO" id="GO:0030866">
    <property type="term" value="P:cortical actin cytoskeleton organization"/>
    <property type="evidence" value="ECO:0007669"/>
    <property type="project" value="TreeGrafter"/>
</dbReference>
<dbReference type="GO" id="GO:0000281">
    <property type="term" value="P:mitotic cytokinesis"/>
    <property type="evidence" value="ECO:0007669"/>
    <property type="project" value="TreeGrafter"/>
</dbReference>
<dbReference type="GO" id="GO:0031032">
    <property type="term" value="P:actomyosin structure organization"/>
    <property type="evidence" value="ECO:0007669"/>
    <property type="project" value="TreeGrafter"/>
</dbReference>
<dbReference type="PROSITE" id="PS50011">
    <property type="entry name" value="PROTEIN_KINASE_DOM"/>
    <property type="match status" value="1"/>
</dbReference>
<name>A0A915CWG6_9BILA</name>
<evidence type="ECO:0000256" key="6">
    <source>
        <dbReference type="ARBA" id="ARBA00022490"/>
    </source>
</evidence>
<feature type="binding site" evidence="25">
    <location>
        <position position="102"/>
    </location>
    <ligand>
        <name>ATP</name>
        <dbReference type="ChEBI" id="CHEBI:30616"/>
    </ligand>
</feature>
<evidence type="ECO:0000256" key="8">
    <source>
        <dbReference type="ARBA" id="ARBA00022553"/>
    </source>
</evidence>
<evidence type="ECO:0000256" key="18">
    <source>
        <dbReference type="ARBA" id="ARBA00023054"/>
    </source>
</evidence>
<keyword evidence="9" id="KW-0808">Transferase</keyword>
<evidence type="ECO:0000256" key="4">
    <source>
        <dbReference type="ARBA" id="ARBA00009903"/>
    </source>
</evidence>
<evidence type="ECO:0000256" key="19">
    <source>
        <dbReference type="ARBA" id="ARBA00023212"/>
    </source>
</evidence>
<dbReference type="Pfam" id="PF00069">
    <property type="entry name" value="Pkinase"/>
    <property type="match status" value="1"/>
</dbReference>
<feature type="coiled-coil region" evidence="26">
    <location>
        <begin position="566"/>
        <end position="638"/>
    </location>
</feature>
<evidence type="ECO:0000256" key="26">
    <source>
        <dbReference type="SAM" id="Coils"/>
    </source>
</evidence>
<dbReference type="Gene3D" id="3.30.200.20">
    <property type="entry name" value="Phosphorylase Kinase, domain 1"/>
    <property type="match status" value="1"/>
</dbReference>
<dbReference type="GO" id="GO:0048598">
    <property type="term" value="P:embryonic morphogenesis"/>
    <property type="evidence" value="ECO:0007669"/>
    <property type="project" value="TreeGrafter"/>
</dbReference>
<comment type="subcellular location">
    <subcellularLocation>
        <location evidence="3">Cleavage furrow</location>
    </subcellularLocation>
    <subcellularLocation>
        <location evidence="2">Cytoplasm</location>
        <location evidence="2">Cytoskeleton</location>
    </subcellularLocation>
</comment>
<dbReference type="InterPro" id="IPR011009">
    <property type="entry name" value="Kinase-like_dom_sf"/>
</dbReference>
<protein>
    <recommendedName>
        <fullName evidence="22">Rho-associated protein kinase let-502</fullName>
        <ecNumber evidence="5">2.7.11.1</ecNumber>
    </recommendedName>
    <alternativeName>
        <fullName evidence="23">Lethal protein 502</fullName>
    </alternativeName>
    <alternativeName>
        <fullName evidence="24">Rho-binding kinase let-502</fullName>
    </alternativeName>
</protein>
<dbReference type="GO" id="GO:0008270">
    <property type="term" value="F:zinc ion binding"/>
    <property type="evidence" value="ECO:0007669"/>
    <property type="project" value="UniProtKB-KW"/>
</dbReference>
<comment type="similarity">
    <text evidence="4">Belongs to the protein kinase superfamily. AGC Ser/Thr protein kinase family.</text>
</comment>
<evidence type="ECO:0000256" key="5">
    <source>
        <dbReference type="ARBA" id="ARBA00012513"/>
    </source>
</evidence>
<dbReference type="InterPro" id="IPR050839">
    <property type="entry name" value="Rho-assoc_Ser/Thr_Kinase"/>
</dbReference>